<keyword evidence="3" id="KW-0010">Activator</keyword>
<proteinExistence type="predicted"/>
<evidence type="ECO:0000256" key="1">
    <source>
        <dbReference type="ARBA" id="ARBA00023015"/>
    </source>
</evidence>
<feature type="domain" description="Cyclic nucleotide-binding" evidence="5">
    <location>
        <begin position="36"/>
        <end position="129"/>
    </location>
</feature>
<keyword evidence="4" id="KW-0804">Transcription</keyword>
<keyword evidence="8" id="KW-1185">Reference proteome</keyword>
<evidence type="ECO:0000259" key="6">
    <source>
        <dbReference type="PROSITE" id="PS51063"/>
    </source>
</evidence>
<evidence type="ECO:0000313" key="8">
    <source>
        <dbReference type="Proteomes" id="UP001549099"/>
    </source>
</evidence>
<dbReference type="CDD" id="cd00092">
    <property type="entry name" value="HTH_CRP"/>
    <property type="match status" value="1"/>
</dbReference>
<dbReference type="Gene3D" id="2.60.120.10">
    <property type="entry name" value="Jelly Rolls"/>
    <property type="match status" value="1"/>
</dbReference>
<dbReference type="Pfam" id="PF00027">
    <property type="entry name" value="cNMP_binding"/>
    <property type="match status" value="1"/>
</dbReference>
<dbReference type="SUPFAM" id="SSF51206">
    <property type="entry name" value="cAMP-binding domain-like"/>
    <property type="match status" value="1"/>
</dbReference>
<dbReference type="PROSITE" id="PS50042">
    <property type="entry name" value="CNMP_BINDING_3"/>
    <property type="match status" value="1"/>
</dbReference>
<dbReference type="SUPFAM" id="SSF46785">
    <property type="entry name" value="Winged helix' DNA-binding domain"/>
    <property type="match status" value="1"/>
</dbReference>
<gene>
    <name evidence="7" type="ORF">ABID49_001888</name>
</gene>
<dbReference type="EMBL" id="JBEPLW010000014">
    <property type="protein sequence ID" value="MET3575981.1"/>
    <property type="molecule type" value="Genomic_DNA"/>
</dbReference>
<evidence type="ECO:0000256" key="2">
    <source>
        <dbReference type="ARBA" id="ARBA00023125"/>
    </source>
</evidence>
<dbReference type="InterPro" id="IPR050397">
    <property type="entry name" value="Env_Response_Regulators"/>
</dbReference>
<organism evidence="7 8">
    <name type="scientific">Bhargavaea ullalensis</name>
    <dbReference type="NCBI Taxonomy" id="1265685"/>
    <lineage>
        <taxon>Bacteria</taxon>
        <taxon>Bacillati</taxon>
        <taxon>Bacillota</taxon>
        <taxon>Bacilli</taxon>
        <taxon>Bacillales</taxon>
        <taxon>Caryophanaceae</taxon>
        <taxon>Bhargavaea</taxon>
    </lineage>
</organism>
<evidence type="ECO:0000256" key="4">
    <source>
        <dbReference type="ARBA" id="ARBA00023163"/>
    </source>
</evidence>
<dbReference type="Proteomes" id="UP001549099">
    <property type="component" value="Unassembled WGS sequence"/>
</dbReference>
<evidence type="ECO:0000313" key="7">
    <source>
        <dbReference type="EMBL" id="MET3575981.1"/>
    </source>
</evidence>
<accession>A0ABV2GCH4</accession>
<evidence type="ECO:0000259" key="5">
    <source>
        <dbReference type="PROSITE" id="PS50042"/>
    </source>
</evidence>
<keyword evidence="1" id="KW-0805">Transcription regulation</keyword>
<evidence type="ECO:0000256" key="3">
    <source>
        <dbReference type="ARBA" id="ARBA00023159"/>
    </source>
</evidence>
<dbReference type="InterPro" id="IPR014710">
    <property type="entry name" value="RmlC-like_jellyroll"/>
</dbReference>
<sequence length="253" mass="27961">MCGIRGTPCLPASLKGNGEGFGTEQKRQAEAGLKGLLQASSGRQFIRKGEYLFREGEPADALYYVDGGKIRVGKVTPDGRELTFRLCGAGDFIGEVMPYCSPSAYTVEAKATDDTRVAVIPKEPLEELLYLNPDLAVAYMRWTGVLHQRTQSKFRDLILHGKKGALYSTLIRMSNSYGIPQSDGSVLLNIELTNQELANYCGMAREVANRMLAALKKDEKIAMEDGKIVLLDVSYLRREIHCENCPSEICNIE</sequence>
<reference evidence="7 8" key="1">
    <citation type="submission" date="2024-06" db="EMBL/GenBank/DDBJ databases">
        <title>Genomic Encyclopedia of Type Strains, Phase IV (KMG-IV): sequencing the most valuable type-strain genomes for metagenomic binning, comparative biology and taxonomic classification.</title>
        <authorList>
            <person name="Goeker M."/>
        </authorList>
    </citation>
    <scope>NUCLEOTIDE SEQUENCE [LARGE SCALE GENOMIC DNA]</scope>
    <source>
        <strain evidence="7 8">DSM 26128</strain>
    </source>
</reference>
<dbReference type="InterPro" id="IPR018490">
    <property type="entry name" value="cNMP-bd_dom_sf"/>
</dbReference>
<dbReference type="InterPro" id="IPR000595">
    <property type="entry name" value="cNMP-bd_dom"/>
</dbReference>
<name>A0ABV2GCH4_9BACL</name>
<comment type="caution">
    <text evidence="7">The sequence shown here is derived from an EMBL/GenBank/DDBJ whole genome shotgun (WGS) entry which is preliminary data.</text>
</comment>
<dbReference type="InterPro" id="IPR012318">
    <property type="entry name" value="HTH_CRP"/>
</dbReference>
<protein>
    <submittedName>
        <fullName evidence="7">CRP/FNR family transcriptional regulator</fullName>
    </submittedName>
</protein>
<dbReference type="Pfam" id="PF13545">
    <property type="entry name" value="HTH_Crp_2"/>
    <property type="match status" value="1"/>
</dbReference>
<dbReference type="PANTHER" id="PTHR24567:SF74">
    <property type="entry name" value="HTH-TYPE TRANSCRIPTIONAL REGULATOR ARCR"/>
    <property type="match status" value="1"/>
</dbReference>
<dbReference type="Gene3D" id="1.10.10.10">
    <property type="entry name" value="Winged helix-like DNA-binding domain superfamily/Winged helix DNA-binding domain"/>
    <property type="match status" value="1"/>
</dbReference>
<dbReference type="PANTHER" id="PTHR24567">
    <property type="entry name" value="CRP FAMILY TRANSCRIPTIONAL REGULATORY PROTEIN"/>
    <property type="match status" value="1"/>
</dbReference>
<dbReference type="SMART" id="SM00100">
    <property type="entry name" value="cNMP"/>
    <property type="match status" value="1"/>
</dbReference>
<feature type="domain" description="HTH crp-type" evidence="6">
    <location>
        <begin position="160"/>
        <end position="234"/>
    </location>
</feature>
<dbReference type="SMART" id="SM00419">
    <property type="entry name" value="HTH_CRP"/>
    <property type="match status" value="1"/>
</dbReference>
<dbReference type="CDD" id="cd00038">
    <property type="entry name" value="CAP_ED"/>
    <property type="match status" value="1"/>
</dbReference>
<dbReference type="PROSITE" id="PS51063">
    <property type="entry name" value="HTH_CRP_2"/>
    <property type="match status" value="1"/>
</dbReference>
<dbReference type="InterPro" id="IPR036390">
    <property type="entry name" value="WH_DNA-bd_sf"/>
</dbReference>
<keyword evidence="2" id="KW-0238">DNA-binding</keyword>
<dbReference type="InterPro" id="IPR036388">
    <property type="entry name" value="WH-like_DNA-bd_sf"/>
</dbReference>